<dbReference type="Proteomes" id="UP000824469">
    <property type="component" value="Unassembled WGS sequence"/>
</dbReference>
<keyword evidence="3" id="KW-1185">Reference proteome</keyword>
<proteinExistence type="predicted"/>
<dbReference type="PANTHER" id="PTHR33223">
    <property type="entry name" value="CCHC-TYPE DOMAIN-CONTAINING PROTEIN"/>
    <property type="match status" value="1"/>
</dbReference>
<evidence type="ECO:0000313" key="3">
    <source>
        <dbReference type="Proteomes" id="UP000824469"/>
    </source>
</evidence>
<accession>A0AA38FNU3</accession>
<dbReference type="AlphaFoldDB" id="A0AA38FNU3"/>
<reference evidence="2 3" key="1">
    <citation type="journal article" date="2021" name="Nat. Plants">
        <title>The Taxus genome provides insights into paclitaxel biosynthesis.</title>
        <authorList>
            <person name="Xiong X."/>
            <person name="Gou J."/>
            <person name="Liao Q."/>
            <person name="Li Y."/>
            <person name="Zhou Q."/>
            <person name="Bi G."/>
            <person name="Li C."/>
            <person name="Du R."/>
            <person name="Wang X."/>
            <person name="Sun T."/>
            <person name="Guo L."/>
            <person name="Liang H."/>
            <person name="Lu P."/>
            <person name="Wu Y."/>
            <person name="Zhang Z."/>
            <person name="Ro D.K."/>
            <person name="Shang Y."/>
            <person name="Huang S."/>
            <person name="Yan J."/>
        </authorList>
    </citation>
    <scope>NUCLEOTIDE SEQUENCE [LARGE SCALE GENOMIC DNA]</scope>
    <source>
        <strain evidence="2">Ta-2019</strain>
    </source>
</reference>
<organism evidence="2 3">
    <name type="scientific">Taxus chinensis</name>
    <name type="common">Chinese yew</name>
    <name type="synonym">Taxus wallichiana var. chinensis</name>
    <dbReference type="NCBI Taxonomy" id="29808"/>
    <lineage>
        <taxon>Eukaryota</taxon>
        <taxon>Viridiplantae</taxon>
        <taxon>Streptophyta</taxon>
        <taxon>Embryophyta</taxon>
        <taxon>Tracheophyta</taxon>
        <taxon>Spermatophyta</taxon>
        <taxon>Pinopsida</taxon>
        <taxon>Pinidae</taxon>
        <taxon>Conifers II</taxon>
        <taxon>Cupressales</taxon>
        <taxon>Taxaceae</taxon>
        <taxon>Taxus</taxon>
    </lineage>
</organism>
<sequence length="81" mass="9574">TLRDNAADWFYHLPARTITDWDTMTTQFEQCFKPVEDVHALLAQISQIKKESQEPMREFVAKFNKLINKIPVNTRTIDQIH</sequence>
<dbReference type="EMBL" id="JAHRHJ020000008">
    <property type="protein sequence ID" value="KAH9307181.1"/>
    <property type="molecule type" value="Genomic_DNA"/>
</dbReference>
<dbReference type="InterPro" id="IPR005162">
    <property type="entry name" value="Retrotrans_gag_dom"/>
</dbReference>
<dbReference type="Pfam" id="PF03732">
    <property type="entry name" value="Retrotrans_gag"/>
    <property type="match status" value="1"/>
</dbReference>
<feature type="domain" description="Retrotransposon gag" evidence="1">
    <location>
        <begin position="2"/>
        <end position="72"/>
    </location>
</feature>
<name>A0AA38FNU3_TAXCH</name>
<feature type="non-terminal residue" evidence="2">
    <location>
        <position position="1"/>
    </location>
</feature>
<evidence type="ECO:0000313" key="2">
    <source>
        <dbReference type="EMBL" id="KAH9307181.1"/>
    </source>
</evidence>
<protein>
    <recommendedName>
        <fullName evidence="1">Retrotransposon gag domain-containing protein</fullName>
    </recommendedName>
</protein>
<gene>
    <name evidence="2" type="ORF">KI387_044396</name>
</gene>
<feature type="non-terminal residue" evidence="2">
    <location>
        <position position="81"/>
    </location>
</feature>
<comment type="caution">
    <text evidence="2">The sequence shown here is derived from an EMBL/GenBank/DDBJ whole genome shotgun (WGS) entry which is preliminary data.</text>
</comment>
<dbReference type="PANTHER" id="PTHR33223:SF6">
    <property type="entry name" value="CCHC-TYPE DOMAIN-CONTAINING PROTEIN"/>
    <property type="match status" value="1"/>
</dbReference>
<evidence type="ECO:0000259" key="1">
    <source>
        <dbReference type="Pfam" id="PF03732"/>
    </source>
</evidence>